<evidence type="ECO:0008006" key="3">
    <source>
        <dbReference type="Google" id="ProtNLM"/>
    </source>
</evidence>
<dbReference type="InterPro" id="IPR011008">
    <property type="entry name" value="Dimeric_a/b-barrel"/>
</dbReference>
<dbReference type="Gene3D" id="3.30.70.1060">
    <property type="entry name" value="Dimeric alpha+beta barrel"/>
    <property type="match status" value="1"/>
</dbReference>
<protein>
    <recommendedName>
        <fullName evidence="3">Muconolactone isomerase domain-containing protein</fullName>
    </recommendedName>
</protein>
<dbReference type="AlphaFoldDB" id="A0A846XTK8"/>
<organism evidence="1 2">
    <name type="scientific">Nocardia vermiculata</name>
    <dbReference type="NCBI Taxonomy" id="257274"/>
    <lineage>
        <taxon>Bacteria</taxon>
        <taxon>Bacillati</taxon>
        <taxon>Actinomycetota</taxon>
        <taxon>Actinomycetes</taxon>
        <taxon>Mycobacteriales</taxon>
        <taxon>Nocardiaceae</taxon>
        <taxon>Nocardia</taxon>
    </lineage>
</organism>
<evidence type="ECO:0000313" key="1">
    <source>
        <dbReference type="EMBL" id="NKY48865.1"/>
    </source>
</evidence>
<keyword evidence="2" id="KW-1185">Reference proteome</keyword>
<dbReference type="RefSeq" id="WP_084473882.1">
    <property type="nucleotide sequence ID" value="NZ_JAAXOP010000001.1"/>
</dbReference>
<dbReference type="SUPFAM" id="SSF54909">
    <property type="entry name" value="Dimeric alpha+beta barrel"/>
    <property type="match status" value="1"/>
</dbReference>
<name>A0A846XTK8_9NOCA</name>
<dbReference type="EMBL" id="JAAXOP010000001">
    <property type="protein sequence ID" value="NKY48865.1"/>
    <property type="molecule type" value="Genomic_DNA"/>
</dbReference>
<evidence type="ECO:0000313" key="2">
    <source>
        <dbReference type="Proteomes" id="UP000565711"/>
    </source>
</evidence>
<comment type="caution">
    <text evidence="1">The sequence shown here is derived from an EMBL/GenBank/DDBJ whole genome shotgun (WGS) entry which is preliminary data.</text>
</comment>
<gene>
    <name evidence="1" type="ORF">HGA08_01405</name>
</gene>
<proteinExistence type="predicted"/>
<accession>A0A846XTK8</accession>
<dbReference type="Proteomes" id="UP000565711">
    <property type="component" value="Unassembled WGS sequence"/>
</dbReference>
<reference evidence="1 2" key="1">
    <citation type="submission" date="2020-04" db="EMBL/GenBank/DDBJ databases">
        <title>MicrobeNet Type strains.</title>
        <authorList>
            <person name="Nicholson A.C."/>
        </authorList>
    </citation>
    <scope>NUCLEOTIDE SEQUENCE [LARGE SCALE GENOMIC DNA]</scope>
    <source>
        <strain evidence="1 2">JCM 12354</strain>
    </source>
</reference>
<sequence>MQFMVITERFSNRFDESEFAAVIPDETQAVRRLYSNGVVRAIWLRGDTRGACFILEAESLSVAESIVATFPLTQKEMSEFRVIPLQPYGGFGPDQPARP</sequence>